<dbReference type="InterPro" id="IPR050366">
    <property type="entry name" value="BP-dependent_transpt_permease"/>
</dbReference>
<evidence type="ECO:0000256" key="1">
    <source>
        <dbReference type="ARBA" id="ARBA00004651"/>
    </source>
</evidence>
<evidence type="ECO:0000256" key="4">
    <source>
        <dbReference type="ARBA" id="ARBA00022692"/>
    </source>
</evidence>
<dbReference type="EMBL" id="JAPTGB010000013">
    <property type="protein sequence ID" value="MCZ0860956.1"/>
    <property type="molecule type" value="Genomic_DNA"/>
</dbReference>
<comment type="caution">
    <text evidence="9">The sequence shown here is derived from an EMBL/GenBank/DDBJ whole genome shotgun (WGS) entry which is preliminary data.</text>
</comment>
<gene>
    <name evidence="9" type="ORF">O0S10_06920</name>
</gene>
<dbReference type="PANTHER" id="PTHR43386">
    <property type="entry name" value="OLIGOPEPTIDE TRANSPORT SYSTEM PERMEASE PROTEIN APPC"/>
    <property type="match status" value="1"/>
</dbReference>
<evidence type="ECO:0000313" key="10">
    <source>
        <dbReference type="Proteomes" id="UP001141422"/>
    </source>
</evidence>
<dbReference type="Pfam" id="PF00528">
    <property type="entry name" value="BPD_transp_1"/>
    <property type="match status" value="1"/>
</dbReference>
<keyword evidence="5 7" id="KW-1133">Transmembrane helix</keyword>
<keyword evidence="3" id="KW-1003">Cell membrane</keyword>
<dbReference type="PANTHER" id="PTHR43386:SF1">
    <property type="entry name" value="D,D-DIPEPTIDE TRANSPORT SYSTEM PERMEASE PROTEIN DDPC-RELATED"/>
    <property type="match status" value="1"/>
</dbReference>
<keyword evidence="6 7" id="KW-0472">Membrane</keyword>
<evidence type="ECO:0000259" key="8">
    <source>
        <dbReference type="PROSITE" id="PS50928"/>
    </source>
</evidence>
<accession>A0ABT4IHC4</accession>
<dbReference type="InterPro" id="IPR035906">
    <property type="entry name" value="MetI-like_sf"/>
</dbReference>
<feature type="domain" description="ABC transmembrane type-1" evidence="8">
    <location>
        <begin position="92"/>
        <end position="281"/>
    </location>
</feature>
<dbReference type="SUPFAM" id="SSF161098">
    <property type="entry name" value="MetI-like"/>
    <property type="match status" value="1"/>
</dbReference>
<sequence length="298" mass="32177">MSETGTVARIKIWQSNVRGADWYYRLRQRPGLQIVFVLLAVVLIAAVFAPVISPQDPAAQDLYGKNQWMSADHWFGTDYLGRDLFSRVVCGLQTSMAIAVTTIVITFVIGTAIGSYAGYKGGWVDNVIARVIDVFLAFPSIILALALVTLLGSGILNMIFMLSIVQWASFARLMRGQVLAEKNAEYVLSARAAGLPGWWILLKHLMPNCIMPVVVLATMDLGHTILTISTLSFLGLGLPPSIPEWGSMINAGLDSMRTAPLNVIVPGLAITTVTLLFNLAGEGVRDITDPGTDAEGSL</sequence>
<evidence type="ECO:0000256" key="7">
    <source>
        <dbReference type="RuleBase" id="RU363032"/>
    </source>
</evidence>
<feature type="transmembrane region" description="Helical" evidence="7">
    <location>
        <begin position="214"/>
        <end position="238"/>
    </location>
</feature>
<evidence type="ECO:0000256" key="2">
    <source>
        <dbReference type="ARBA" id="ARBA00022448"/>
    </source>
</evidence>
<name>A0ABT4IHC4_9EURY</name>
<dbReference type="RefSeq" id="WP_268925153.1">
    <property type="nucleotide sequence ID" value="NZ_JAPTGB010000013.1"/>
</dbReference>
<evidence type="ECO:0000256" key="5">
    <source>
        <dbReference type="ARBA" id="ARBA00022989"/>
    </source>
</evidence>
<comment type="subcellular location">
    <subcellularLocation>
        <location evidence="1 7">Cell membrane</location>
        <topology evidence="1 7">Multi-pass membrane protein</topology>
    </subcellularLocation>
</comment>
<keyword evidence="2 7" id="KW-0813">Transport</keyword>
<dbReference type="Proteomes" id="UP001141422">
    <property type="component" value="Unassembled WGS sequence"/>
</dbReference>
<protein>
    <submittedName>
        <fullName evidence="9">ABC transporter permease</fullName>
    </submittedName>
</protein>
<keyword evidence="4 7" id="KW-0812">Transmembrane</keyword>
<dbReference type="CDD" id="cd06261">
    <property type="entry name" value="TM_PBP2"/>
    <property type="match status" value="1"/>
</dbReference>
<feature type="transmembrane region" description="Helical" evidence="7">
    <location>
        <begin position="96"/>
        <end position="119"/>
    </location>
</feature>
<dbReference type="InterPro" id="IPR000515">
    <property type="entry name" value="MetI-like"/>
</dbReference>
<dbReference type="Gene3D" id="1.10.3720.10">
    <property type="entry name" value="MetI-like"/>
    <property type="match status" value="1"/>
</dbReference>
<reference evidence="9" key="1">
    <citation type="submission" date="2022-12" db="EMBL/GenBank/DDBJ databases">
        <title>Isolation and characterisation of novel Methanocorpusculum spp. from native Australian herbivores indicates the genus is ancestrally host-associated.</title>
        <authorList>
            <person name="Volmer J.G."/>
            <person name="Soo R.M."/>
            <person name="Evans P.N."/>
            <person name="Hoedt E.C."/>
            <person name="Astorga Alsina A.L."/>
            <person name="Woodcroft B.J."/>
            <person name="Tyson G.W."/>
            <person name="Hugenholtz P."/>
            <person name="Morrison M."/>
        </authorList>
    </citation>
    <scope>NUCLEOTIDE SEQUENCE</scope>
    <source>
        <strain evidence="9">MG</strain>
    </source>
</reference>
<comment type="similarity">
    <text evidence="7">Belongs to the binding-protein-dependent transport system permease family.</text>
</comment>
<feature type="transmembrane region" description="Helical" evidence="7">
    <location>
        <begin position="34"/>
        <end position="53"/>
    </location>
</feature>
<organism evidence="9 10">
    <name type="scientific">Methanocorpusculum petauri</name>
    <dbReference type="NCBI Taxonomy" id="3002863"/>
    <lineage>
        <taxon>Archaea</taxon>
        <taxon>Methanobacteriati</taxon>
        <taxon>Methanobacteriota</taxon>
        <taxon>Stenosarchaea group</taxon>
        <taxon>Methanomicrobia</taxon>
        <taxon>Methanomicrobiales</taxon>
        <taxon>Methanocorpusculaceae</taxon>
        <taxon>Methanocorpusculum</taxon>
    </lineage>
</organism>
<proteinExistence type="inferred from homology"/>
<evidence type="ECO:0000313" key="9">
    <source>
        <dbReference type="EMBL" id="MCZ0860956.1"/>
    </source>
</evidence>
<dbReference type="Pfam" id="PF12911">
    <property type="entry name" value="OppC_N"/>
    <property type="match status" value="1"/>
</dbReference>
<dbReference type="PROSITE" id="PS50928">
    <property type="entry name" value="ABC_TM1"/>
    <property type="match status" value="1"/>
</dbReference>
<evidence type="ECO:0000256" key="3">
    <source>
        <dbReference type="ARBA" id="ARBA00022475"/>
    </source>
</evidence>
<evidence type="ECO:0000256" key="6">
    <source>
        <dbReference type="ARBA" id="ARBA00023136"/>
    </source>
</evidence>
<feature type="transmembrane region" description="Helical" evidence="7">
    <location>
        <begin position="259"/>
        <end position="280"/>
    </location>
</feature>
<keyword evidence="10" id="KW-1185">Reference proteome</keyword>
<dbReference type="InterPro" id="IPR025966">
    <property type="entry name" value="OppC_N"/>
</dbReference>